<organism evidence="1 2">
    <name type="scientific">Hymenobacter telluris</name>
    <dbReference type="NCBI Taxonomy" id="2816474"/>
    <lineage>
        <taxon>Bacteria</taxon>
        <taxon>Pseudomonadati</taxon>
        <taxon>Bacteroidota</taxon>
        <taxon>Cytophagia</taxon>
        <taxon>Cytophagales</taxon>
        <taxon>Hymenobacteraceae</taxon>
        <taxon>Hymenobacter</taxon>
    </lineage>
</organism>
<evidence type="ECO:0000313" key="1">
    <source>
        <dbReference type="EMBL" id="MBO0360806.1"/>
    </source>
</evidence>
<protein>
    <submittedName>
        <fullName evidence="1">Uncharacterized protein</fullName>
    </submittedName>
</protein>
<sequence length="182" mass="21589">MNITSCFDALYEYESESLSDNIDVMLNALKSDVKPNYSNKQIESALLEKKLETSVSLLDDGHYRNMFLMLKSLAYNRELWMSNPEVFISHDLFSILLDRSNVFRNVFFNRNYLSDLDFIYQEQYIYEYKVLDPNTSSMLLVELSMLNFVQKSELKEEITLFSMFLKTSIEHRDVQIIIKYMN</sequence>
<gene>
    <name evidence="1" type="ORF">J0X19_22795</name>
</gene>
<name>A0A939JD24_9BACT</name>
<dbReference type="Proteomes" id="UP000664144">
    <property type="component" value="Unassembled WGS sequence"/>
</dbReference>
<keyword evidence="2" id="KW-1185">Reference proteome</keyword>
<evidence type="ECO:0000313" key="2">
    <source>
        <dbReference type="Proteomes" id="UP000664144"/>
    </source>
</evidence>
<reference evidence="1" key="1">
    <citation type="submission" date="2021-03" db="EMBL/GenBank/DDBJ databases">
        <authorList>
            <person name="Kim M.K."/>
        </authorList>
    </citation>
    <scope>NUCLEOTIDE SEQUENCE</scope>
    <source>
        <strain evidence="1">BT186</strain>
    </source>
</reference>
<dbReference type="RefSeq" id="WP_206986719.1">
    <property type="nucleotide sequence ID" value="NZ_JAFLQZ010000024.1"/>
</dbReference>
<dbReference type="AlphaFoldDB" id="A0A939JD24"/>
<comment type="caution">
    <text evidence="1">The sequence shown here is derived from an EMBL/GenBank/DDBJ whole genome shotgun (WGS) entry which is preliminary data.</text>
</comment>
<proteinExistence type="predicted"/>
<accession>A0A939JD24</accession>
<dbReference type="EMBL" id="JAFLQZ010000024">
    <property type="protein sequence ID" value="MBO0360806.1"/>
    <property type="molecule type" value="Genomic_DNA"/>
</dbReference>